<organism evidence="2 3">
    <name type="scientific">Janthinobacterium agaricidamnosum NBRC 102515 = DSM 9628</name>
    <dbReference type="NCBI Taxonomy" id="1349767"/>
    <lineage>
        <taxon>Bacteria</taxon>
        <taxon>Pseudomonadati</taxon>
        <taxon>Pseudomonadota</taxon>
        <taxon>Betaproteobacteria</taxon>
        <taxon>Burkholderiales</taxon>
        <taxon>Oxalobacteraceae</taxon>
        <taxon>Janthinobacterium</taxon>
    </lineage>
</organism>
<evidence type="ECO:0000313" key="2">
    <source>
        <dbReference type="EMBL" id="CDG80891.1"/>
    </source>
</evidence>
<proteinExistence type="predicted"/>
<dbReference type="OrthoDB" id="8753293at2"/>
<gene>
    <name evidence="2" type="ORF">GJA_228</name>
</gene>
<dbReference type="eggNOG" id="COG4461">
    <property type="taxonomic scope" value="Bacteria"/>
</dbReference>
<protein>
    <recommendedName>
        <fullName evidence="4">Lysozyme inhibitor LprI N-terminal domain-containing protein</fullName>
    </recommendedName>
</protein>
<name>W0UZ27_9BURK</name>
<dbReference type="PANTHER" id="PTHR37549">
    <property type="entry name" value="LIPOPROTEIN LPRI"/>
    <property type="match status" value="1"/>
</dbReference>
<feature type="compositionally biased region" description="Polar residues" evidence="1">
    <location>
        <begin position="266"/>
        <end position="282"/>
    </location>
</feature>
<dbReference type="PANTHER" id="PTHR37549:SF1">
    <property type="entry name" value="LIPOPROTEIN LPRI"/>
    <property type="match status" value="1"/>
</dbReference>
<dbReference type="EMBL" id="HG322949">
    <property type="protein sequence ID" value="CDG80891.1"/>
    <property type="molecule type" value="Genomic_DNA"/>
</dbReference>
<feature type="region of interest" description="Disordered" evidence="1">
    <location>
        <begin position="255"/>
        <end position="310"/>
    </location>
</feature>
<dbReference type="RefSeq" id="WP_144241401.1">
    <property type="nucleotide sequence ID" value="NZ_BCTH01000094.1"/>
</dbReference>
<dbReference type="GO" id="GO:0005576">
    <property type="term" value="C:extracellular region"/>
    <property type="evidence" value="ECO:0007669"/>
    <property type="project" value="TreeGrafter"/>
</dbReference>
<dbReference type="Proteomes" id="UP000027604">
    <property type="component" value="Chromosome I"/>
</dbReference>
<accession>W0UZ27</accession>
<evidence type="ECO:0000256" key="1">
    <source>
        <dbReference type="SAM" id="MobiDB-lite"/>
    </source>
</evidence>
<sequence length="387" mass="41853">MVPSAGRVLKLAIYCGNAILDSWSTPTTESKTKMTVQRRLLVPMLFVIAAVAAIGCERRDAASSPNSPETSESLTAAPLVTDLVTSERPRDEAAFIDAVSQAQAAQSSAQNDMQRGGIKADRDAAICKLLASGTIQGWTGRVSKVDANSDGKGVFAVEIAPNIFLKTWNNDLSDINDRTLMEPGSQVFKAASRMQKDSPVRLSGNFFAASESDCIKEGSLTLRGKLKDPEFIFRFDTVSVLTPTLSAAHVVERNSAADEVRVATPPVSNSPEPSGAVQSSVDSPDAQGDEVRQSISDRDSVSEQGDRVDCRKAGSRTEHLICGTPELAAADANMALVYQVALRQTSDKNALMGFQNDWIKYNRDRCSDVDCLRQSYRERLDNLQGTR</sequence>
<reference evidence="2 3" key="1">
    <citation type="journal article" date="2015" name="Genome Announc.">
        <title>Genome Sequence of Mushroom Soft-Rot Pathogen Janthinobacterium agaricidamnosum.</title>
        <authorList>
            <person name="Graupner K."/>
            <person name="Lackner G."/>
            <person name="Hertweck C."/>
        </authorList>
    </citation>
    <scope>NUCLEOTIDE SEQUENCE [LARGE SCALE GENOMIC DNA]</scope>
    <source>
        <strain evidence="3">NBRC 102515 / DSM 9628</strain>
    </source>
</reference>
<dbReference type="KEGG" id="jag:GJA_228"/>
<dbReference type="eggNOG" id="COG2314">
    <property type="taxonomic scope" value="Bacteria"/>
</dbReference>
<dbReference type="InterPro" id="IPR052755">
    <property type="entry name" value="Lysozyme_Inhibitor_LprI"/>
</dbReference>
<dbReference type="PATRIC" id="fig|1349767.4.peg.4863"/>
<keyword evidence="3" id="KW-1185">Reference proteome</keyword>
<evidence type="ECO:0008006" key="4">
    <source>
        <dbReference type="Google" id="ProtNLM"/>
    </source>
</evidence>
<evidence type="ECO:0000313" key="3">
    <source>
        <dbReference type="Proteomes" id="UP000027604"/>
    </source>
</evidence>
<feature type="compositionally biased region" description="Basic and acidic residues" evidence="1">
    <location>
        <begin position="289"/>
        <end position="310"/>
    </location>
</feature>
<dbReference type="AlphaFoldDB" id="W0UZ27"/>
<dbReference type="HOGENOM" id="CLU_713246_0_0_4"/>